<sequence>MPDPFNAARTIGKIAVPAKPSHTMGQSRGKCSTTSSAAERLAEHLIDTFE</sequence>
<keyword evidence="1" id="KW-0614">Plasmid</keyword>
<proteinExistence type="predicted"/>
<reference evidence="1" key="1">
    <citation type="submission" date="2019-10" db="EMBL/GenBank/DDBJ databases">
        <title>Extensively Drug-Resistant Pseudomonas aeruginosa ST664 clone carrying KPC-2-encoding megaplasmid in a burn clinic.</title>
        <authorList>
            <person name="Li Z."/>
            <person name="Cai Z."/>
            <person name="Cai Z."/>
            <person name="Zhang Y."/>
            <person name="Fu T."/>
            <person name="Jin Y."/>
            <person name="Cheng Z."/>
            <person name="Jin S."/>
            <person name="Wu W."/>
            <person name="Yang L."/>
            <person name="Bai F."/>
        </authorList>
    </citation>
    <scope>NUCLEOTIDE SEQUENCE</scope>
    <source>
        <strain evidence="1">NK546</strain>
        <plasmid evidence="1">pNK546b</plasmid>
    </source>
</reference>
<evidence type="ECO:0000313" key="1">
    <source>
        <dbReference type="EMBL" id="QHU24549.1"/>
    </source>
</evidence>
<geneLocation type="plasmid" evidence="1">
    <name>pNK546b</name>
</geneLocation>
<protein>
    <submittedName>
        <fullName evidence="1">Uncharacterized protein</fullName>
    </submittedName>
</protein>
<name>A0A6C0L3E2_PSEAI</name>
<dbReference type="AlphaFoldDB" id="A0A6C0L3E2"/>
<accession>A0A6C0L3E2</accession>
<organism evidence="1">
    <name type="scientific">Pseudomonas aeruginosa</name>
    <dbReference type="NCBI Taxonomy" id="287"/>
    <lineage>
        <taxon>Bacteria</taxon>
        <taxon>Pseudomonadati</taxon>
        <taxon>Pseudomonadota</taxon>
        <taxon>Gammaproteobacteria</taxon>
        <taxon>Pseudomonadales</taxon>
        <taxon>Pseudomonadaceae</taxon>
        <taxon>Pseudomonas</taxon>
    </lineage>
</organism>
<dbReference type="EMBL" id="MN583270">
    <property type="protein sequence ID" value="QHU24549.1"/>
    <property type="molecule type" value="Genomic_DNA"/>
</dbReference>